<reference evidence="2 3" key="1">
    <citation type="submission" date="2019-10" db="EMBL/GenBank/DDBJ databases">
        <authorList>
            <person name="Dong K."/>
        </authorList>
    </citation>
    <scope>NUCLEOTIDE SEQUENCE [LARGE SCALE GENOMIC DNA]</scope>
    <source>
        <strain evidence="2 3">DSM 28960</strain>
    </source>
</reference>
<dbReference type="InterPro" id="IPR005135">
    <property type="entry name" value="Endo/exonuclease/phosphatase"/>
</dbReference>
<dbReference type="SUPFAM" id="SSF56219">
    <property type="entry name" value="DNase I-like"/>
    <property type="match status" value="1"/>
</dbReference>
<dbReference type="GO" id="GO:0003824">
    <property type="term" value="F:catalytic activity"/>
    <property type="evidence" value="ECO:0007669"/>
    <property type="project" value="InterPro"/>
</dbReference>
<dbReference type="OrthoDB" id="9812537at2"/>
<comment type="caution">
    <text evidence="2">The sequence shown here is derived from an EMBL/GenBank/DDBJ whole genome shotgun (WGS) entry which is preliminary data.</text>
</comment>
<accession>A0A7X1Z8H3</accession>
<dbReference type="EMBL" id="WITJ01000005">
    <property type="protein sequence ID" value="MQW39229.1"/>
    <property type="molecule type" value="Genomic_DNA"/>
</dbReference>
<protein>
    <recommendedName>
        <fullName evidence="1">Endonuclease/exonuclease/phosphatase domain-containing protein</fullName>
    </recommendedName>
</protein>
<evidence type="ECO:0000313" key="2">
    <source>
        <dbReference type="EMBL" id="MQW39229.1"/>
    </source>
</evidence>
<organism evidence="2 3">
    <name type="scientific">Lactococcus hircilactis</name>
    <dbReference type="NCBI Taxonomy" id="1494462"/>
    <lineage>
        <taxon>Bacteria</taxon>
        <taxon>Bacillati</taxon>
        <taxon>Bacillota</taxon>
        <taxon>Bacilli</taxon>
        <taxon>Lactobacillales</taxon>
        <taxon>Streptococcaceae</taxon>
        <taxon>Lactococcus</taxon>
    </lineage>
</organism>
<dbReference type="Proteomes" id="UP000439550">
    <property type="component" value="Unassembled WGS sequence"/>
</dbReference>
<dbReference type="RefSeq" id="WP_153495905.1">
    <property type="nucleotide sequence ID" value="NZ_CAXYUY010000002.1"/>
</dbReference>
<keyword evidence="3" id="KW-1185">Reference proteome</keyword>
<evidence type="ECO:0000313" key="3">
    <source>
        <dbReference type="Proteomes" id="UP000439550"/>
    </source>
</evidence>
<dbReference type="AlphaFoldDB" id="A0A7X1Z8H3"/>
<gene>
    <name evidence="2" type="ORF">GHI93_04660</name>
</gene>
<evidence type="ECO:0000259" key="1">
    <source>
        <dbReference type="Pfam" id="PF03372"/>
    </source>
</evidence>
<dbReference type="Gene3D" id="3.60.10.10">
    <property type="entry name" value="Endonuclease/exonuclease/phosphatase"/>
    <property type="match status" value="1"/>
</dbReference>
<dbReference type="Pfam" id="PF03372">
    <property type="entry name" value="Exo_endo_phos"/>
    <property type="match status" value="1"/>
</dbReference>
<name>A0A7X1Z8H3_9LACT</name>
<sequence length="235" mass="27304">MENISITSLNINFCNGFKSSIHRNVNEVVDELLIEDSTFIAIQEFGSHSMTNDIDGGALIKILGQKGYELIENEKKSRYPVNTCIFYKSCKVEFLEKLNPIYDKVQNRQCGARFLVNGRMIDLYSLHLPLYSNNKEIKIEFWKEILKYARKTDNDVILAGDFNESRLPSNPTMLAENIYDLENYFTDASTQEPTWRESKLDHIFISRNLAEKNLFYKTLATKISDHKKLRLDILL</sequence>
<feature type="domain" description="Endonuclease/exonuclease/phosphatase" evidence="1">
    <location>
        <begin position="8"/>
        <end position="226"/>
    </location>
</feature>
<dbReference type="InterPro" id="IPR036691">
    <property type="entry name" value="Endo/exonu/phosph_ase_sf"/>
</dbReference>
<proteinExistence type="predicted"/>